<dbReference type="InterPro" id="IPR045865">
    <property type="entry name" value="ACT-like_dom_sf"/>
</dbReference>
<dbReference type="AlphaFoldDB" id="A0A517ZLV6"/>
<dbReference type="Pfam" id="PF19571">
    <property type="entry name" value="ACT_8"/>
    <property type="match status" value="1"/>
</dbReference>
<dbReference type="RefSeq" id="WP_145375590.1">
    <property type="nucleotide sequence ID" value="NZ_CAXBED010000139.1"/>
</dbReference>
<dbReference type="Gene3D" id="3.30.2130.10">
    <property type="entry name" value="VC0802-like"/>
    <property type="match status" value="1"/>
</dbReference>
<feature type="domain" description="ACT" evidence="1">
    <location>
        <begin position="22"/>
        <end position="160"/>
    </location>
</feature>
<dbReference type="PANTHER" id="PTHR40099:SF1">
    <property type="entry name" value="ACETOLACTATE SYNTHASE, SMALL SUBUNIT"/>
    <property type="match status" value="1"/>
</dbReference>
<dbReference type="PANTHER" id="PTHR40099">
    <property type="entry name" value="ACETOLACTATE SYNTHASE, SMALL SUBUNIT"/>
    <property type="match status" value="1"/>
</dbReference>
<sequence>MSFGDDEVMDPLTMRGRDWPGLRQFCVFAENRVGALHSLLRRFEGHDIRVVALSIDNSVDCAIVRLMLNNTERGREILNLSGLTYSEVDLVGVELPESSQPHVEICIALLQAELNVHYTYPLLFRRNGRGAIALSVDDVDLAMKTLQDKGLRLISERDLWDQDDEMY</sequence>
<dbReference type="SUPFAM" id="SSF55021">
    <property type="entry name" value="ACT-like"/>
    <property type="match status" value="1"/>
</dbReference>
<organism evidence="2 3">
    <name type="scientific">Symmachiella dynata</name>
    <dbReference type="NCBI Taxonomy" id="2527995"/>
    <lineage>
        <taxon>Bacteria</taxon>
        <taxon>Pseudomonadati</taxon>
        <taxon>Planctomycetota</taxon>
        <taxon>Planctomycetia</taxon>
        <taxon>Planctomycetales</taxon>
        <taxon>Planctomycetaceae</taxon>
        <taxon>Symmachiella</taxon>
    </lineage>
</organism>
<evidence type="ECO:0000313" key="2">
    <source>
        <dbReference type="EMBL" id="QDU43489.1"/>
    </source>
</evidence>
<name>A0A517ZLV6_9PLAN</name>
<keyword evidence="3" id="KW-1185">Reference proteome</keyword>
<protein>
    <recommendedName>
        <fullName evidence="1">ACT domain-containing protein</fullName>
    </recommendedName>
</protein>
<gene>
    <name evidence="2" type="ORF">Mal52_19650</name>
</gene>
<dbReference type="OrthoDB" id="287144at2"/>
<evidence type="ECO:0000259" key="1">
    <source>
        <dbReference type="Pfam" id="PF19571"/>
    </source>
</evidence>
<dbReference type="InterPro" id="IPR045739">
    <property type="entry name" value="ACT_dom_pair"/>
</dbReference>
<dbReference type="Proteomes" id="UP000319383">
    <property type="component" value="Chromosome"/>
</dbReference>
<proteinExistence type="predicted"/>
<dbReference type="KEGG" id="sdyn:Mal52_19650"/>
<reference evidence="2 3" key="1">
    <citation type="submission" date="2019-02" db="EMBL/GenBank/DDBJ databases">
        <title>Deep-cultivation of Planctomycetes and their phenomic and genomic characterization uncovers novel biology.</title>
        <authorList>
            <person name="Wiegand S."/>
            <person name="Jogler M."/>
            <person name="Boedeker C."/>
            <person name="Pinto D."/>
            <person name="Vollmers J."/>
            <person name="Rivas-Marin E."/>
            <person name="Kohn T."/>
            <person name="Peeters S.H."/>
            <person name="Heuer A."/>
            <person name="Rast P."/>
            <person name="Oberbeckmann S."/>
            <person name="Bunk B."/>
            <person name="Jeske O."/>
            <person name="Meyerdierks A."/>
            <person name="Storesund J.E."/>
            <person name="Kallscheuer N."/>
            <person name="Luecker S."/>
            <person name="Lage O.M."/>
            <person name="Pohl T."/>
            <person name="Merkel B.J."/>
            <person name="Hornburger P."/>
            <person name="Mueller R.-W."/>
            <person name="Bruemmer F."/>
            <person name="Labrenz M."/>
            <person name="Spormann A.M."/>
            <person name="Op den Camp H."/>
            <person name="Overmann J."/>
            <person name="Amann R."/>
            <person name="Jetten M.S.M."/>
            <person name="Mascher T."/>
            <person name="Medema M.H."/>
            <person name="Devos D.P."/>
            <person name="Kaster A.-K."/>
            <person name="Ovreas L."/>
            <person name="Rohde M."/>
            <person name="Galperin M.Y."/>
            <person name="Jogler C."/>
        </authorList>
    </citation>
    <scope>NUCLEOTIDE SEQUENCE [LARGE SCALE GENOMIC DNA]</scope>
    <source>
        <strain evidence="2 3">Mal52</strain>
    </source>
</reference>
<accession>A0A517ZLV6</accession>
<evidence type="ECO:0000313" key="3">
    <source>
        <dbReference type="Proteomes" id="UP000319383"/>
    </source>
</evidence>
<dbReference type="EMBL" id="CP036276">
    <property type="protein sequence ID" value="QDU43489.1"/>
    <property type="molecule type" value="Genomic_DNA"/>
</dbReference>